<gene>
    <name evidence="1" type="ORF">RM641_25820</name>
</gene>
<evidence type="ECO:0000313" key="1">
    <source>
        <dbReference type="EMBL" id="MDT0390851.1"/>
    </source>
</evidence>
<accession>A0ABU2PFB1</accession>
<protein>
    <recommendedName>
        <fullName evidence="3">Acyl carrier protein</fullName>
    </recommendedName>
</protein>
<name>A0ABU2PFB1_9ACTN</name>
<organism evidence="1 2">
    <name type="scientific">Streptomyces dubilierae</name>
    <dbReference type="NCBI Taxonomy" id="3075533"/>
    <lineage>
        <taxon>Bacteria</taxon>
        <taxon>Bacillati</taxon>
        <taxon>Actinomycetota</taxon>
        <taxon>Actinomycetes</taxon>
        <taxon>Kitasatosporales</taxon>
        <taxon>Streptomycetaceae</taxon>
        <taxon>Streptomyces</taxon>
    </lineage>
</organism>
<comment type="caution">
    <text evidence="1">The sequence shown here is derived from an EMBL/GenBank/DDBJ whole genome shotgun (WGS) entry which is preliminary data.</text>
</comment>
<keyword evidence="2" id="KW-1185">Reference proteome</keyword>
<proteinExistence type="predicted"/>
<dbReference type="Proteomes" id="UP001183586">
    <property type="component" value="Unassembled WGS sequence"/>
</dbReference>
<evidence type="ECO:0008006" key="3">
    <source>
        <dbReference type="Google" id="ProtNLM"/>
    </source>
</evidence>
<sequence length="284" mass="31364">MTATAAAPSVRTGILDCVQVNLALLADRRNGPGRHLALGARLRFRPRPGPDGLPTVDPPPQEHLREGAALVGLRPDSVAHRAAARELRAMAECAPVVYAVADSYDMPWLPYAGRAHMEHSFLVGAHRDGAEVEDAYDNETAWGPARPGRWTFPWERLPTASFACALSPVPGYQAPAPELSLDDPASYVEAYATHPDRLAALRRLTAETWLLTRARHLHAAYREHLGERLDAREHLRGWDRLTATAFIAQRRAERGRPVPEALLPDLASLLTADREVFAVRHHRP</sequence>
<dbReference type="EMBL" id="JAVREU010000013">
    <property type="protein sequence ID" value="MDT0390851.1"/>
    <property type="molecule type" value="Genomic_DNA"/>
</dbReference>
<reference evidence="2" key="1">
    <citation type="submission" date="2023-07" db="EMBL/GenBank/DDBJ databases">
        <title>30 novel species of actinomycetes from the DSMZ collection.</title>
        <authorList>
            <person name="Nouioui I."/>
        </authorList>
    </citation>
    <scope>NUCLEOTIDE SEQUENCE [LARGE SCALE GENOMIC DNA]</scope>
    <source>
        <strain evidence="2">DSM 41921</strain>
    </source>
</reference>
<dbReference type="RefSeq" id="WP_311685753.1">
    <property type="nucleotide sequence ID" value="NZ_JAVREU010000013.1"/>
</dbReference>
<evidence type="ECO:0000313" key="2">
    <source>
        <dbReference type="Proteomes" id="UP001183586"/>
    </source>
</evidence>